<comment type="caution">
    <text evidence="2">The sequence shown here is derived from an EMBL/GenBank/DDBJ whole genome shotgun (WGS) entry which is preliminary data.</text>
</comment>
<evidence type="ECO:0000313" key="3">
    <source>
        <dbReference type="Proteomes" id="UP001295423"/>
    </source>
</evidence>
<dbReference type="Proteomes" id="UP001295423">
    <property type="component" value="Unassembled WGS sequence"/>
</dbReference>
<feature type="region of interest" description="Disordered" evidence="1">
    <location>
        <begin position="750"/>
        <end position="818"/>
    </location>
</feature>
<evidence type="ECO:0000313" key="2">
    <source>
        <dbReference type="EMBL" id="CAJ1930039.1"/>
    </source>
</evidence>
<organism evidence="2 3">
    <name type="scientific">Cylindrotheca closterium</name>
    <dbReference type="NCBI Taxonomy" id="2856"/>
    <lineage>
        <taxon>Eukaryota</taxon>
        <taxon>Sar</taxon>
        <taxon>Stramenopiles</taxon>
        <taxon>Ochrophyta</taxon>
        <taxon>Bacillariophyta</taxon>
        <taxon>Bacillariophyceae</taxon>
        <taxon>Bacillariophycidae</taxon>
        <taxon>Bacillariales</taxon>
        <taxon>Bacillariaceae</taxon>
        <taxon>Cylindrotheca</taxon>
    </lineage>
</organism>
<name>A0AAD2FDH0_9STRA</name>
<feature type="region of interest" description="Disordered" evidence="1">
    <location>
        <begin position="159"/>
        <end position="187"/>
    </location>
</feature>
<protein>
    <submittedName>
        <fullName evidence="2">Uncharacterized protein</fullName>
    </submittedName>
</protein>
<proteinExistence type="predicted"/>
<gene>
    <name evidence="2" type="ORF">CYCCA115_LOCUS1824</name>
</gene>
<dbReference type="EMBL" id="CAKOGP040000102">
    <property type="protein sequence ID" value="CAJ1930039.1"/>
    <property type="molecule type" value="Genomic_DNA"/>
</dbReference>
<evidence type="ECO:0000256" key="1">
    <source>
        <dbReference type="SAM" id="MobiDB-lite"/>
    </source>
</evidence>
<dbReference type="AlphaFoldDB" id="A0AAD2FDH0"/>
<feature type="compositionally biased region" description="Basic and acidic residues" evidence="1">
    <location>
        <begin position="787"/>
        <end position="799"/>
    </location>
</feature>
<reference evidence="2" key="1">
    <citation type="submission" date="2023-08" db="EMBL/GenBank/DDBJ databases">
        <authorList>
            <person name="Audoor S."/>
            <person name="Bilcke G."/>
        </authorList>
    </citation>
    <scope>NUCLEOTIDE SEQUENCE</scope>
</reference>
<feature type="region of interest" description="Disordered" evidence="1">
    <location>
        <begin position="68"/>
        <end position="95"/>
    </location>
</feature>
<keyword evidence="3" id="KW-1185">Reference proteome</keyword>
<feature type="compositionally biased region" description="Polar residues" evidence="1">
    <location>
        <begin position="68"/>
        <end position="78"/>
    </location>
</feature>
<accession>A0AAD2FDH0</accession>
<sequence length="921" mass="102947">MLYAAGKKVLAATKMVVGAAPESTPDQKANAALWIKVLQKALDNQTKQLHGIEEGSRIKRQHIEAASIESSTRTNENSPLALHPDLPRTPPKKQCGKAAASLDEILSMARAITRRTPSAPSTSTQITENGTVVAKQRRIEEDEGQALPTPLPKTNLFSASQDARRKQQDYRFPATSGQRSRSMHAGPENTSLYAYGNKVVKICNGHGMGTVDIDNVSLRSKLEEAAAKYIMEVEASLHEISDIHNAENETDDCRCSQRDRADRRCMNAKEHGGKCRFTREGSISFTTALDIVKSLTGPEILKLAGLDDVKTLKGQGNWIQARGIIADVYQGEQATEYLERVDSQETYYNTDFMPHLRAVSQHQCNCLTCGFCDKDNIDDIKCPQKHSHLPSCKRCVHGFAMFQEMKTDIQLKEDSAKAAGTSPMELQKLDQLKCDVETCISSLREYRGHLAHHTSEEEQAMAELENLEDDTAIVTSDYKMKIISCFYRENQRKWKQGTPMLGFMIVTNSEDALLKEKGVKDVSFVMLATNDACQDDWAVACAKSYVYENHLPDHVKKTIFVADGAGCFRLKLHCVIQPFWEHWVNIREIRFWLTPTGNGKTNLDRMFGRTSIVLSTAVDNGGHYYNSDTILDCIEQSRGLLSTVFAGYLPSQENQLSIELAKGERFSSSILTTDPLCQDIPNTGINNVFLMAFKHTGSGSGERLFHSKFVLHMPEGETARLVDIYDTETGLNFDLVELCKPSWTSLWTTTNAKQEKQSHLSRPGEGPNSKVVRSKNQQNRAKTKSKKIQDTVNDRRQQQKDSGLFLCDDKPDIVPSNPKTDGQVGFLLQCFGLEAKLNPSQTMAKMKQEIDPVDNGLKFCSSKAHLQTNGSVLSEEQIGLWQSQEVKKRENAFRLHRGATTNAQRPGLLEKRKKGPEFKNL</sequence>
<feature type="region of interest" description="Disordered" evidence="1">
    <location>
        <begin position="894"/>
        <end position="921"/>
    </location>
</feature>